<dbReference type="PRINTS" id="PR00928">
    <property type="entry name" value="GRAVESDC"/>
</dbReference>
<evidence type="ECO:0000256" key="9">
    <source>
        <dbReference type="ARBA" id="ARBA00023136"/>
    </source>
</evidence>
<dbReference type="eggNOG" id="KOG0752">
    <property type="taxonomic scope" value="Eukaryota"/>
</dbReference>
<protein>
    <submittedName>
        <fullName evidence="13">Coenzyme A transporter</fullName>
    </submittedName>
</protein>
<proteinExistence type="inferred from homology"/>
<feature type="repeat" description="Solcar" evidence="10">
    <location>
        <begin position="234"/>
        <end position="322"/>
    </location>
</feature>
<dbReference type="Proteomes" id="UP000016088">
    <property type="component" value="Unassembled WGS sequence"/>
</dbReference>
<evidence type="ECO:0000256" key="10">
    <source>
        <dbReference type="PROSITE-ProRule" id="PRU00282"/>
    </source>
</evidence>
<dbReference type="EMBL" id="KE503208">
    <property type="protein sequence ID" value="EPX70536.1"/>
    <property type="molecule type" value="Genomic_DNA"/>
</dbReference>
<dbReference type="GO" id="GO:0015228">
    <property type="term" value="F:coenzyme A transmembrane transporter activity"/>
    <property type="evidence" value="ECO:0007669"/>
    <property type="project" value="EnsemblFungi"/>
</dbReference>
<keyword evidence="9 10" id="KW-0472">Membrane</keyword>
<dbReference type="RefSeq" id="XP_013020716.1">
    <property type="nucleotide sequence ID" value="XM_013165262.1"/>
</dbReference>
<sequence>MTNTTENFPPKDSREFLIKSGIAGGFAGCVAKTTIAPLDRVKILYQTNHEAYRGYAFSRHGLTKSIKRIYRISGVRGLFQGHTATLYRVFPYAGIKFVAYEQVRRLLIRSEEYETNGRRFLSGSLAGICSVCFTYPLELIRVRLAYITGSNNKPKLLNVTGQILHERDFGSLKENPIITSIRRLSNFYRGFSVTLMGIFPYAGMSFLAHDLATDFFHNPIVKRALHSEKDERHLSTWSQLTAGALAGVCGQTISYPFEVCRRKMQIGGVESRSRFLKLQNVVKSTYRDAGLRGFYVGLTIGYLKMIPMVSTSFFIYTRSKAYLGIS</sequence>
<feature type="transmembrane region" description="Helical" evidence="12">
    <location>
        <begin position="294"/>
        <end position="316"/>
    </location>
</feature>
<gene>
    <name evidence="13" type="ORF">SOCG_04670</name>
</gene>
<keyword evidence="4 10" id="KW-0812">Transmembrane</keyword>
<reference evidence="13 14" key="1">
    <citation type="journal article" date="2011" name="Science">
        <title>Comparative functional genomics of the fission yeasts.</title>
        <authorList>
            <person name="Rhind N."/>
            <person name="Chen Z."/>
            <person name="Yassour M."/>
            <person name="Thompson D.A."/>
            <person name="Haas B.J."/>
            <person name="Habib N."/>
            <person name="Wapinski I."/>
            <person name="Roy S."/>
            <person name="Lin M.F."/>
            <person name="Heiman D.I."/>
            <person name="Young S.K."/>
            <person name="Furuya K."/>
            <person name="Guo Y."/>
            <person name="Pidoux A."/>
            <person name="Chen H.M."/>
            <person name="Robbertse B."/>
            <person name="Goldberg J.M."/>
            <person name="Aoki K."/>
            <person name="Bayne E.H."/>
            <person name="Berlin A.M."/>
            <person name="Desjardins C.A."/>
            <person name="Dobbs E."/>
            <person name="Dukaj L."/>
            <person name="Fan L."/>
            <person name="FitzGerald M.G."/>
            <person name="French C."/>
            <person name="Gujja S."/>
            <person name="Hansen K."/>
            <person name="Keifenheim D."/>
            <person name="Levin J.Z."/>
            <person name="Mosher R.A."/>
            <person name="Mueller C.A."/>
            <person name="Pfiffner J."/>
            <person name="Priest M."/>
            <person name="Russ C."/>
            <person name="Smialowska A."/>
            <person name="Swoboda P."/>
            <person name="Sykes S.M."/>
            <person name="Vaughn M."/>
            <person name="Vengrova S."/>
            <person name="Yoder R."/>
            <person name="Zeng Q."/>
            <person name="Allshire R."/>
            <person name="Baulcombe D."/>
            <person name="Birren B.W."/>
            <person name="Brown W."/>
            <person name="Ekwall K."/>
            <person name="Kellis M."/>
            <person name="Leatherwood J."/>
            <person name="Levin H."/>
            <person name="Margalit H."/>
            <person name="Martienssen R."/>
            <person name="Nieduszynski C.A."/>
            <person name="Spatafora J.W."/>
            <person name="Friedman N."/>
            <person name="Dalgaard J.Z."/>
            <person name="Baumann P."/>
            <person name="Niki H."/>
            <person name="Regev A."/>
            <person name="Nusbaum C."/>
        </authorList>
    </citation>
    <scope>NUCLEOTIDE SEQUENCE [LARGE SCALE GENOMIC DNA]</scope>
    <source>
        <strain evidence="14">yFS286</strain>
    </source>
</reference>
<evidence type="ECO:0000256" key="4">
    <source>
        <dbReference type="ARBA" id="ARBA00022692"/>
    </source>
</evidence>
<dbReference type="AlphaFoldDB" id="S9PMR1"/>
<evidence type="ECO:0000313" key="13">
    <source>
        <dbReference type="EMBL" id="EPX70536.1"/>
    </source>
</evidence>
<evidence type="ECO:0000256" key="1">
    <source>
        <dbReference type="ARBA" id="ARBA00004448"/>
    </source>
</evidence>
<evidence type="ECO:0000256" key="12">
    <source>
        <dbReference type="SAM" id="Phobius"/>
    </source>
</evidence>
<keyword evidence="7 12" id="KW-1133">Transmembrane helix</keyword>
<evidence type="ECO:0000256" key="11">
    <source>
        <dbReference type="RuleBase" id="RU000488"/>
    </source>
</evidence>
<evidence type="ECO:0000256" key="5">
    <source>
        <dbReference type="ARBA" id="ARBA00022737"/>
    </source>
</evidence>
<evidence type="ECO:0000256" key="3">
    <source>
        <dbReference type="ARBA" id="ARBA00022448"/>
    </source>
</evidence>
<dbReference type="OMA" id="VYERMKW"/>
<dbReference type="PROSITE" id="PS50920">
    <property type="entry name" value="SOLCAR"/>
    <property type="match status" value="3"/>
</dbReference>
<feature type="repeat" description="Solcar" evidence="10">
    <location>
        <begin position="15"/>
        <end position="106"/>
    </location>
</feature>
<dbReference type="Gene3D" id="1.50.40.10">
    <property type="entry name" value="Mitochondrial carrier domain"/>
    <property type="match status" value="1"/>
</dbReference>
<dbReference type="GO" id="GO:0005743">
    <property type="term" value="C:mitochondrial inner membrane"/>
    <property type="evidence" value="ECO:0007669"/>
    <property type="project" value="UniProtKB-SubCell"/>
</dbReference>
<dbReference type="Pfam" id="PF00153">
    <property type="entry name" value="Mito_carr"/>
    <property type="match status" value="3"/>
</dbReference>
<evidence type="ECO:0000313" key="14">
    <source>
        <dbReference type="Proteomes" id="UP000016088"/>
    </source>
</evidence>
<dbReference type="SUPFAM" id="SSF103506">
    <property type="entry name" value="Mitochondrial carrier"/>
    <property type="match status" value="1"/>
</dbReference>
<keyword evidence="3 11" id="KW-0813">Transport</keyword>
<dbReference type="VEuPathDB" id="FungiDB:SOCG_04670"/>
<name>S9PMR1_SCHOY</name>
<dbReference type="PRINTS" id="PR00926">
    <property type="entry name" value="MITOCARRIER"/>
</dbReference>
<comment type="similarity">
    <text evidence="2 11">Belongs to the mitochondrial carrier (TC 2.A.29) family.</text>
</comment>
<dbReference type="InterPro" id="IPR002067">
    <property type="entry name" value="MCP"/>
</dbReference>
<organism evidence="13 14">
    <name type="scientific">Schizosaccharomyces octosporus (strain yFS286)</name>
    <name type="common">Fission yeast</name>
    <name type="synonym">Octosporomyces octosporus</name>
    <dbReference type="NCBI Taxonomy" id="483514"/>
    <lineage>
        <taxon>Eukaryota</taxon>
        <taxon>Fungi</taxon>
        <taxon>Dikarya</taxon>
        <taxon>Ascomycota</taxon>
        <taxon>Taphrinomycotina</taxon>
        <taxon>Schizosaccharomycetes</taxon>
        <taxon>Schizosaccharomycetales</taxon>
        <taxon>Schizosaccharomycetaceae</taxon>
        <taxon>Schizosaccharomyces</taxon>
    </lineage>
</organism>
<keyword evidence="14" id="KW-1185">Reference proteome</keyword>
<accession>S9PMR1</accession>
<dbReference type="OrthoDB" id="270584at2759"/>
<keyword evidence="5" id="KW-0677">Repeat</keyword>
<evidence type="ECO:0000256" key="2">
    <source>
        <dbReference type="ARBA" id="ARBA00006375"/>
    </source>
</evidence>
<feature type="transmembrane region" description="Helical" evidence="12">
    <location>
        <begin position="187"/>
        <end position="208"/>
    </location>
</feature>
<dbReference type="InterPro" id="IPR002167">
    <property type="entry name" value="GDC-like"/>
</dbReference>
<dbReference type="FunFam" id="1.50.40.10:FF:000151">
    <property type="entry name" value="LEU5p Mitochondrial carrier protein"/>
    <property type="match status" value="1"/>
</dbReference>
<dbReference type="PANTHER" id="PTHR24089">
    <property type="entry name" value="SOLUTE CARRIER FAMILY 25"/>
    <property type="match status" value="1"/>
</dbReference>
<dbReference type="InterPro" id="IPR023395">
    <property type="entry name" value="MCP_dom_sf"/>
</dbReference>
<evidence type="ECO:0000256" key="6">
    <source>
        <dbReference type="ARBA" id="ARBA00022792"/>
    </source>
</evidence>
<dbReference type="HOGENOM" id="CLU_015166_10_0_1"/>
<keyword evidence="6" id="KW-0999">Mitochondrion inner membrane</keyword>
<dbReference type="GeneID" id="25033632"/>
<feature type="repeat" description="Solcar" evidence="10">
    <location>
        <begin position="114"/>
        <end position="215"/>
    </location>
</feature>
<keyword evidence="8" id="KW-0496">Mitochondrion</keyword>
<comment type="subcellular location">
    <subcellularLocation>
        <location evidence="1">Mitochondrion inner membrane</location>
        <topology evidence="1">Multi-pass membrane protein</topology>
    </subcellularLocation>
</comment>
<evidence type="ECO:0000256" key="7">
    <source>
        <dbReference type="ARBA" id="ARBA00022989"/>
    </source>
</evidence>
<evidence type="ECO:0000256" key="8">
    <source>
        <dbReference type="ARBA" id="ARBA00023128"/>
    </source>
</evidence>
<dbReference type="InterPro" id="IPR018108">
    <property type="entry name" value="MCP_transmembrane"/>
</dbReference>